<organism evidence="1 2">
    <name type="scientific">Natronospira bacteriovora</name>
    <dbReference type="NCBI Taxonomy" id="3069753"/>
    <lineage>
        <taxon>Bacteria</taxon>
        <taxon>Pseudomonadati</taxon>
        <taxon>Pseudomonadota</taxon>
        <taxon>Gammaproteobacteria</taxon>
        <taxon>Natronospirales</taxon>
        <taxon>Natronospiraceae</taxon>
        <taxon>Natronospira</taxon>
    </lineage>
</organism>
<sequence>MNPVQITFKELEPSPALRDRIEDECHKLEQFAPDIVSCHVTVSRTEARHHKGNRFLVHIRITLPGAELNSGHATGPDHSHEDAFVATRDSFRAMRRQLEDYERRRRGKVKRHEAPSLASIHDLDQGNASGLLMTDDGREILFHENSMVNAHIRDAQVGDRVRFVEVPGEDGPRASTVHLLTRKRRHQPGQH</sequence>
<dbReference type="Gene3D" id="3.30.160.100">
    <property type="entry name" value="Ribosome hibernation promotion factor-like"/>
    <property type="match status" value="1"/>
</dbReference>
<dbReference type="RefSeq" id="WP_306727541.1">
    <property type="nucleotide sequence ID" value="NZ_JAVDDT010000002.1"/>
</dbReference>
<protein>
    <submittedName>
        <fullName evidence="1">HPF/RaiA family ribosome-associated protein</fullName>
    </submittedName>
</protein>
<evidence type="ECO:0000313" key="2">
    <source>
        <dbReference type="Proteomes" id="UP001239019"/>
    </source>
</evidence>
<gene>
    <name evidence="1" type="ORF">RBH19_04070</name>
</gene>
<accession>A0ABU0W4X7</accession>
<dbReference type="InterPro" id="IPR012340">
    <property type="entry name" value="NA-bd_OB-fold"/>
</dbReference>
<dbReference type="InterPro" id="IPR003489">
    <property type="entry name" value="RHF/RaiA"/>
</dbReference>
<dbReference type="Proteomes" id="UP001239019">
    <property type="component" value="Unassembled WGS sequence"/>
</dbReference>
<dbReference type="Gene3D" id="2.40.50.140">
    <property type="entry name" value="Nucleic acid-binding proteins"/>
    <property type="match status" value="1"/>
</dbReference>
<comment type="caution">
    <text evidence="1">The sequence shown here is derived from an EMBL/GenBank/DDBJ whole genome shotgun (WGS) entry which is preliminary data.</text>
</comment>
<dbReference type="SUPFAM" id="SSF50249">
    <property type="entry name" value="Nucleic acid-binding proteins"/>
    <property type="match status" value="1"/>
</dbReference>
<dbReference type="InterPro" id="IPR036567">
    <property type="entry name" value="RHF-like"/>
</dbReference>
<dbReference type="Pfam" id="PF02482">
    <property type="entry name" value="Ribosomal_S30AE"/>
    <property type="match status" value="1"/>
</dbReference>
<dbReference type="EMBL" id="JAVDDT010000002">
    <property type="protein sequence ID" value="MDQ2069046.1"/>
    <property type="molecule type" value="Genomic_DNA"/>
</dbReference>
<dbReference type="CDD" id="cd00552">
    <property type="entry name" value="RaiA"/>
    <property type="match status" value="1"/>
</dbReference>
<reference evidence="1 2" key="1">
    <citation type="submission" date="2023-08" db="EMBL/GenBank/DDBJ databases">
        <title>Whole-genome sequencing of halo(alkali)philic microorganisms from hypersaline lakes.</title>
        <authorList>
            <person name="Sorokin D.Y."/>
            <person name="Abbas B."/>
            <person name="Merkel A.Y."/>
        </authorList>
    </citation>
    <scope>NUCLEOTIDE SEQUENCE [LARGE SCALE GENOMIC DNA]</scope>
    <source>
        <strain evidence="1 2">AB-CW4</strain>
    </source>
</reference>
<proteinExistence type="predicted"/>
<dbReference type="SUPFAM" id="SSF69754">
    <property type="entry name" value="Ribosome binding protein Y (YfiA homologue)"/>
    <property type="match status" value="1"/>
</dbReference>
<name>A0ABU0W4X7_9GAMM</name>
<keyword evidence="2" id="KW-1185">Reference proteome</keyword>
<evidence type="ECO:0000313" key="1">
    <source>
        <dbReference type="EMBL" id="MDQ2069046.1"/>
    </source>
</evidence>